<feature type="region of interest" description="Disordered" evidence="1">
    <location>
        <begin position="1"/>
        <end position="37"/>
    </location>
</feature>
<evidence type="ECO:0000313" key="4">
    <source>
        <dbReference type="Proteomes" id="UP000008810"/>
    </source>
</evidence>
<dbReference type="EnsemblPlants" id="PNT62968">
    <property type="protein sequence ID" value="PNT62968"/>
    <property type="gene ID" value="BRADI_4g10072v3"/>
</dbReference>
<dbReference type="Gramene" id="PNT62968">
    <property type="protein sequence ID" value="PNT62968"/>
    <property type="gene ID" value="BRADI_4g10072v3"/>
</dbReference>
<reference evidence="2 3" key="1">
    <citation type="journal article" date="2010" name="Nature">
        <title>Genome sequencing and analysis of the model grass Brachypodium distachyon.</title>
        <authorList>
            <consortium name="International Brachypodium Initiative"/>
        </authorList>
    </citation>
    <scope>NUCLEOTIDE SEQUENCE [LARGE SCALE GENOMIC DNA]</scope>
    <source>
        <strain evidence="2 3">Bd21</strain>
    </source>
</reference>
<evidence type="ECO:0000256" key="1">
    <source>
        <dbReference type="SAM" id="MobiDB-lite"/>
    </source>
</evidence>
<sequence length="209" mass="22244">MKPASRTTRRQRLRAGARQRKRIQEEVSATGLPTSEIPFFFPRAAASSVSWFVGCLDPPHLSPCTSPATRDPPPPSPASGRQGSTSSSPGLPRGGPPPAPQPPASSFVLGSLRHRTRIRPPPASRPPVSFFSTDGRYRLLPRARKCAGGRLPPGARLLPWHEDSGRPPPSPPPIGLRPAMAAGTAASPSPISSSFLVKLDMEVVNFDCV</sequence>
<proteinExistence type="predicted"/>
<keyword evidence="4" id="KW-1185">Reference proteome</keyword>
<dbReference type="Proteomes" id="UP000008810">
    <property type="component" value="Chromosome 4"/>
</dbReference>
<feature type="compositionally biased region" description="Pro residues" evidence="1">
    <location>
        <begin position="94"/>
        <end position="103"/>
    </location>
</feature>
<organism evidence="2">
    <name type="scientific">Brachypodium distachyon</name>
    <name type="common">Purple false brome</name>
    <name type="synonym">Trachynia distachya</name>
    <dbReference type="NCBI Taxonomy" id="15368"/>
    <lineage>
        <taxon>Eukaryota</taxon>
        <taxon>Viridiplantae</taxon>
        <taxon>Streptophyta</taxon>
        <taxon>Embryophyta</taxon>
        <taxon>Tracheophyta</taxon>
        <taxon>Spermatophyta</taxon>
        <taxon>Magnoliopsida</taxon>
        <taxon>Liliopsida</taxon>
        <taxon>Poales</taxon>
        <taxon>Poaceae</taxon>
        <taxon>BOP clade</taxon>
        <taxon>Pooideae</taxon>
        <taxon>Stipodae</taxon>
        <taxon>Brachypodieae</taxon>
        <taxon>Brachypodium</taxon>
    </lineage>
</organism>
<dbReference type="InParanoid" id="A0A2K2CLR2"/>
<name>A0A2K2CLR2_BRADI</name>
<protein>
    <submittedName>
        <fullName evidence="2 3">Uncharacterized protein</fullName>
    </submittedName>
</protein>
<feature type="region of interest" description="Disordered" evidence="1">
    <location>
        <begin position="61"/>
        <end position="131"/>
    </location>
</feature>
<evidence type="ECO:0000313" key="2">
    <source>
        <dbReference type="EMBL" id="PNT62968.1"/>
    </source>
</evidence>
<reference evidence="3" key="3">
    <citation type="submission" date="2018-08" db="UniProtKB">
        <authorList>
            <consortium name="EnsemblPlants"/>
        </authorList>
    </citation>
    <scope>IDENTIFICATION</scope>
    <source>
        <strain evidence="3">cv. Bd21</strain>
    </source>
</reference>
<accession>A0A2K2CLR2</accession>
<dbReference type="EMBL" id="CM000883">
    <property type="protein sequence ID" value="PNT62968.1"/>
    <property type="molecule type" value="Genomic_DNA"/>
</dbReference>
<feature type="compositionally biased region" description="Low complexity" evidence="1">
    <location>
        <begin position="78"/>
        <end position="91"/>
    </location>
</feature>
<evidence type="ECO:0000313" key="3">
    <source>
        <dbReference type="EnsemblPlants" id="PNT62968"/>
    </source>
</evidence>
<gene>
    <name evidence="2" type="ORF">BRADI_4g10072v3</name>
</gene>
<feature type="compositionally biased region" description="Pro residues" evidence="1">
    <location>
        <begin position="166"/>
        <end position="175"/>
    </location>
</feature>
<reference evidence="2" key="2">
    <citation type="submission" date="2017-06" db="EMBL/GenBank/DDBJ databases">
        <title>WGS assembly of Brachypodium distachyon.</title>
        <authorList>
            <consortium name="The International Brachypodium Initiative"/>
            <person name="Lucas S."/>
            <person name="Harmon-Smith M."/>
            <person name="Lail K."/>
            <person name="Tice H."/>
            <person name="Grimwood J."/>
            <person name="Bruce D."/>
            <person name="Barry K."/>
            <person name="Shu S."/>
            <person name="Lindquist E."/>
            <person name="Wang M."/>
            <person name="Pitluck S."/>
            <person name="Vogel J.P."/>
            <person name="Garvin D.F."/>
            <person name="Mockler T.C."/>
            <person name="Schmutz J."/>
            <person name="Rokhsar D."/>
            <person name="Bevan M.W."/>
        </authorList>
    </citation>
    <scope>NUCLEOTIDE SEQUENCE</scope>
    <source>
        <strain evidence="2">Bd21</strain>
    </source>
</reference>
<dbReference type="AlphaFoldDB" id="A0A2K2CLR2"/>
<feature type="compositionally biased region" description="Basic residues" evidence="1">
    <location>
        <begin position="7"/>
        <end position="21"/>
    </location>
</feature>
<feature type="region of interest" description="Disordered" evidence="1">
    <location>
        <begin position="148"/>
        <end position="187"/>
    </location>
</feature>